<dbReference type="AlphaFoldDB" id="A0AA36JBW5"/>
<dbReference type="Proteomes" id="UP001178507">
    <property type="component" value="Unassembled WGS sequence"/>
</dbReference>
<sequence length="89" mass="10048">MSTTGRRRSVEVRSLWDAHDVQSRGFLDAAELRRLLDSLRKKLGASGALSDAAAERCAALLRADEDTGELRQEDFGRRFTQLWAQKDEL</sequence>
<dbReference type="InterPro" id="IPR011992">
    <property type="entry name" value="EF-hand-dom_pair"/>
</dbReference>
<dbReference type="Gene3D" id="1.10.238.10">
    <property type="entry name" value="EF-hand"/>
    <property type="match status" value="1"/>
</dbReference>
<reference evidence="1" key="1">
    <citation type="submission" date="2023-08" db="EMBL/GenBank/DDBJ databases">
        <authorList>
            <person name="Chen Y."/>
            <person name="Shah S."/>
            <person name="Dougan E. K."/>
            <person name="Thang M."/>
            <person name="Chan C."/>
        </authorList>
    </citation>
    <scope>NUCLEOTIDE SEQUENCE</scope>
</reference>
<gene>
    <name evidence="1" type="ORF">EVOR1521_LOCUS25641</name>
</gene>
<dbReference type="EMBL" id="CAUJNA010003470">
    <property type="protein sequence ID" value="CAJ1402851.1"/>
    <property type="molecule type" value="Genomic_DNA"/>
</dbReference>
<evidence type="ECO:0000313" key="2">
    <source>
        <dbReference type="Proteomes" id="UP001178507"/>
    </source>
</evidence>
<accession>A0AA36JBW5</accession>
<evidence type="ECO:0008006" key="3">
    <source>
        <dbReference type="Google" id="ProtNLM"/>
    </source>
</evidence>
<keyword evidence="2" id="KW-1185">Reference proteome</keyword>
<organism evidence="1 2">
    <name type="scientific">Effrenium voratum</name>
    <dbReference type="NCBI Taxonomy" id="2562239"/>
    <lineage>
        <taxon>Eukaryota</taxon>
        <taxon>Sar</taxon>
        <taxon>Alveolata</taxon>
        <taxon>Dinophyceae</taxon>
        <taxon>Suessiales</taxon>
        <taxon>Symbiodiniaceae</taxon>
        <taxon>Effrenium</taxon>
    </lineage>
</organism>
<evidence type="ECO:0000313" key="1">
    <source>
        <dbReference type="EMBL" id="CAJ1402851.1"/>
    </source>
</evidence>
<protein>
    <recommendedName>
        <fullName evidence="3">EF-hand domain-containing protein</fullName>
    </recommendedName>
</protein>
<dbReference type="SUPFAM" id="SSF47473">
    <property type="entry name" value="EF-hand"/>
    <property type="match status" value="1"/>
</dbReference>
<proteinExistence type="predicted"/>
<comment type="caution">
    <text evidence="1">The sequence shown here is derived from an EMBL/GenBank/DDBJ whole genome shotgun (WGS) entry which is preliminary data.</text>
</comment>
<name>A0AA36JBW5_9DINO</name>